<dbReference type="GO" id="GO:0003700">
    <property type="term" value="F:DNA-binding transcription factor activity"/>
    <property type="evidence" value="ECO:0007669"/>
    <property type="project" value="TreeGrafter"/>
</dbReference>
<dbReference type="PANTHER" id="PTHR30146">
    <property type="entry name" value="LACI-RELATED TRANSCRIPTIONAL REPRESSOR"/>
    <property type="match status" value="1"/>
</dbReference>
<reference evidence="5 6" key="1">
    <citation type="submission" date="2019-06" db="EMBL/GenBank/DDBJ databases">
        <title>Genome of new Rhodobacteraceae sp. SM1903.</title>
        <authorList>
            <person name="Ren X."/>
        </authorList>
    </citation>
    <scope>NUCLEOTIDE SEQUENCE [LARGE SCALE GENOMIC DNA]</scope>
    <source>
        <strain evidence="5 6">SM1903</strain>
    </source>
</reference>
<accession>A0A5C5GGA6</accession>
<gene>
    <name evidence="5" type="ORF">FHY64_07155</name>
</gene>
<keyword evidence="2 5" id="KW-0238">DNA-binding</keyword>
<dbReference type="Pfam" id="PF00356">
    <property type="entry name" value="LacI"/>
    <property type="match status" value="1"/>
</dbReference>
<dbReference type="InterPro" id="IPR001761">
    <property type="entry name" value="Peripla_BP/Lac1_sug-bd_dom"/>
</dbReference>
<dbReference type="OrthoDB" id="234496at2"/>
<dbReference type="PROSITE" id="PS50932">
    <property type="entry name" value="HTH_LACI_2"/>
    <property type="match status" value="1"/>
</dbReference>
<dbReference type="CDD" id="cd20010">
    <property type="entry name" value="PBP1_AglR-like"/>
    <property type="match status" value="1"/>
</dbReference>
<dbReference type="InterPro" id="IPR010982">
    <property type="entry name" value="Lambda_DNA-bd_dom_sf"/>
</dbReference>
<dbReference type="PANTHER" id="PTHR30146:SF155">
    <property type="entry name" value="ALANINE RACEMASE"/>
    <property type="match status" value="1"/>
</dbReference>
<dbReference type="Pfam" id="PF00532">
    <property type="entry name" value="Peripla_BP_1"/>
    <property type="match status" value="1"/>
</dbReference>
<dbReference type="Gene3D" id="1.10.260.40">
    <property type="entry name" value="lambda repressor-like DNA-binding domains"/>
    <property type="match status" value="1"/>
</dbReference>
<dbReference type="SUPFAM" id="SSF47413">
    <property type="entry name" value="lambda repressor-like DNA-binding domains"/>
    <property type="match status" value="1"/>
</dbReference>
<keyword evidence="1" id="KW-0805">Transcription regulation</keyword>
<dbReference type="GO" id="GO:0000976">
    <property type="term" value="F:transcription cis-regulatory region binding"/>
    <property type="evidence" value="ECO:0007669"/>
    <property type="project" value="TreeGrafter"/>
</dbReference>
<keyword evidence="6" id="KW-1185">Reference proteome</keyword>
<dbReference type="SMART" id="SM00354">
    <property type="entry name" value="HTH_LACI"/>
    <property type="match status" value="1"/>
</dbReference>
<evidence type="ECO:0000256" key="3">
    <source>
        <dbReference type="ARBA" id="ARBA00023163"/>
    </source>
</evidence>
<comment type="caution">
    <text evidence="5">The sequence shown here is derived from an EMBL/GenBank/DDBJ whole genome shotgun (WGS) entry which is preliminary data.</text>
</comment>
<evidence type="ECO:0000259" key="4">
    <source>
        <dbReference type="PROSITE" id="PS50932"/>
    </source>
</evidence>
<keyword evidence="3" id="KW-0804">Transcription</keyword>
<name>A0A5C5GGA6_9RHOB</name>
<dbReference type="Proteomes" id="UP000314011">
    <property type="component" value="Unassembled WGS sequence"/>
</dbReference>
<evidence type="ECO:0000256" key="2">
    <source>
        <dbReference type="ARBA" id="ARBA00023125"/>
    </source>
</evidence>
<sequence>MAGIRQLAERLDISIGTVSRALNNKPDVKKETRERVLKMALEMGYRPNQMGRALRRGSTNTIGFVMEIGNPSALGGDNFFMGLLDSVQEVLAKSGFDLVLLPCRSADDPIEFLQRQIARGVADALVISATRRHDPRIELLLKTGTPFLALGRSETKGDYPWIDLDFEGVAGQSVRRLAAMGHNRIAIAMPRRSVNLAHLFLQGYRSAVADLGLDPDPDLVQRVSSSENGGMALANRLMSLDIPPTAVILAHELMASGLYDGLQQGGLRPGHDMSIIGFRQNPQLRYLRPSLACHALSLQALGQAVGRRVLALVDPPESDPPSPLVWEMDYIEGDSVRPLIPVA</sequence>
<dbReference type="EMBL" id="VFFF01000001">
    <property type="protein sequence ID" value="TNY33049.1"/>
    <property type="molecule type" value="Genomic_DNA"/>
</dbReference>
<dbReference type="InterPro" id="IPR028082">
    <property type="entry name" value="Peripla_BP_I"/>
</dbReference>
<dbReference type="InterPro" id="IPR000843">
    <property type="entry name" value="HTH_LacI"/>
</dbReference>
<evidence type="ECO:0000256" key="1">
    <source>
        <dbReference type="ARBA" id="ARBA00023015"/>
    </source>
</evidence>
<protein>
    <submittedName>
        <fullName evidence="5">LacI family DNA-binding transcriptional regulator</fullName>
    </submittedName>
</protein>
<dbReference type="AlphaFoldDB" id="A0A5C5GGA6"/>
<dbReference type="SUPFAM" id="SSF53822">
    <property type="entry name" value="Periplasmic binding protein-like I"/>
    <property type="match status" value="1"/>
</dbReference>
<organism evidence="5 6">
    <name type="scientific">Pelagovum pacificum</name>
    <dbReference type="NCBI Taxonomy" id="2588711"/>
    <lineage>
        <taxon>Bacteria</taxon>
        <taxon>Pseudomonadati</taxon>
        <taxon>Pseudomonadota</taxon>
        <taxon>Alphaproteobacteria</taxon>
        <taxon>Rhodobacterales</taxon>
        <taxon>Paracoccaceae</taxon>
        <taxon>Pelagovum</taxon>
    </lineage>
</organism>
<dbReference type="Gene3D" id="3.40.50.2300">
    <property type="match status" value="2"/>
</dbReference>
<feature type="domain" description="HTH lacI-type" evidence="4">
    <location>
        <begin position="2"/>
        <end position="56"/>
    </location>
</feature>
<dbReference type="RefSeq" id="WP_140193732.1">
    <property type="nucleotide sequence ID" value="NZ_CP065915.1"/>
</dbReference>
<proteinExistence type="predicted"/>
<evidence type="ECO:0000313" key="6">
    <source>
        <dbReference type="Proteomes" id="UP000314011"/>
    </source>
</evidence>
<dbReference type="CDD" id="cd01392">
    <property type="entry name" value="HTH_LacI"/>
    <property type="match status" value="1"/>
</dbReference>
<evidence type="ECO:0000313" key="5">
    <source>
        <dbReference type="EMBL" id="TNY33049.1"/>
    </source>
</evidence>